<dbReference type="Proteomes" id="UP000886893">
    <property type="component" value="Unassembled WGS sequence"/>
</dbReference>
<evidence type="ECO:0000259" key="2">
    <source>
        <dbReference type="Pfam" id="PF02517"/>
    </source>
</evidence>
<protein>
    <submittedName>
        <fullName evidence="3">CPBP family intramembrane metalloprotease</fullName>
    </submittedName>
</protein>
<accession>A0A9D1G8A7</accession>
<evidence type="ECO:0000313" key="4">
    <source>
        <dbReference type="Proteomes" id="UP000886893"/>
    </source>
</evidence>
<reference evidence="3" key="1">
    <citation type="submission" date="2020-10" db="EMBL/GenBank/DDBJ databases">
        <authorList>
            <person name="Gilroy R."/>
        </authorList>
    </citation>
    <scope>NUCLEOTIDE SEQUENCE</scope>
    <source>
        <strain evidence="3">14508</strain>
    </source>
</reference>
<dbReference type="PANTHER" id="PTHR36435">
    <property type="entry name" value="SLR1288 PROTEIN"/>
    <property type="match status" value="1"/>
</dbReference>
<dbReference type="AlphaFoldDB" id="A0A9D1G8A7"/>
<sequence length="265" mass="29653">MIDQFDEITPEIKENVAQSYRDAWGYEEIGFDATKLVIAGLLLYFGHSFLSSFYSILLVAIVQMTNHTPHAANISSFAGLLGGITCVIIFLIVIRKYLKPILAQFKKGENWTKALKYVGLMYAAILIYSVFLTILRIQSTSANQDSINSMMYLTPFIAGLYVCILAPLIEEFAFRFCLFRGIGRKNEKVAFWVIACIFAGMHLLSSLTTGTFLSDLSSLPVYLVGGIGLTYAYYKEKNVSVPIIAHFIYNSISFLMNVITMSCIL</sequence>
<dbReference type="EMBL" id="DVKI01000129">
    <property type="protein sequence ID" value="HIT17536.1"/>
    <property type="molecule type" value="Genomic_DNA"/>
</dbReference>
<comment type="caution">
    <text evidence="3">The sequence shown here is derived from an EMBL/GenBank/DDBJ whole genome shotgun (WGS) entry which is preliminary data.</text>
</comment>
<keyword evidence="1" id="KW-0812">Transmembrane</keyword>
<feature type="transmembrane region" description="Helical" evidence="1">
    <location>
        <begin position="36"/>
        <end position="62"/>
    </location>
</feature>
<keyword evidence="3" id="KW-0378">Hydrolase</keyword>
<gene>
    <name evidence="3" type="ORF">IAD04_04075</name>
</gene>
<feature type="transmembrane region" description="Helical" evidence="1">
    <location>
        <begin position="216"/>
        <end position="234"/>
    </location>
</feature>
<feature type="domain" description="CAAX prenyl protease 2/Lysostaphin resistance protein A-like" evidence="2">
    <location>
        <begin position="155"/>
        <end position="251"/>
    </location>
</feature>
<dbReference type="GO" id="GO:0008237">
    <property type="term" value="F:metallopeptidase activity"/>
    <property type="evidence" value="ECO:0007669"/>
    <property type="project" value="UniProtKB-KW"/>
</dbReference>
<feature type="transmembrane region" description="Helical" evidence="1">
    <location>
        <begin position="149"/>
        <end position="169"/>
    </location>
</feature>
<keyword evidence="1" id="KW-0472">Membrane</keyword>
<feature type="transmembrane region" description="Helical" evidence="1">
    <location>
        <begin position="189"/>
        <end position="210"/>
    </location>
</feature>
<reference evidence="3" key="2">
    <citation type="journal article" date="2021" name="PeerJ">
        <title>Extensive microbial diversity within the chicken gut microbiome revealed by metagenomics and culture.</title>
        <authorList>
            <person name="Gilroy R."/>
            <person name="Ravi A."/>
            <person name="Getino M."/>
            <person name="Pursley I."/>
            <person name="Horton D.L."/>
            <person name="Alikhan N.F."/>
            <person name="Baker D."/>
            <person name="Gharbi K."/>
            <person name="Hall N."/>
            <person name="Watson M."/>
            <person name="Adriaenssens E.M."/>
            <person name="Foster-Nyarko E."/>
            <person name="Jarju S."/>
            <person name="Secka A."/>
            <person name="Antonio M."/>
            <person name="Oren A."/>
            <person name="Chaudhuri R.R."/>
            <person name="La Ragione R."/>
            <person name="Hildebrand F."/>
            <person name="Pallen M.J."/>
        </authorList>
    </citation>
    <scope>NUCLEOTIDE SEQUENCE</scope>
    <source>
        <strain evidence="3">14508</strain>
    </source>
</reference>
<feature type="transmembrane region" description="Helical" evidence="1">
    <location>
        <begin position="241"/>
        <end position="259"/>
    </location>
</feature>
<organism evidence="3 4">
    <name type="scientific">Candidatus Caccosoma faecigallinarum</name>
    <dbReference type="NCBI Taxonomy" id="2840720"/>
    <lineage>
        <taxon>Bacteria</taxon>
        <taxon>Bacillati</taxon>
        <taxon>Bacillota</taxon>
        <taxon>Bacillota incertae sedis</taxon>
        <taxon>Candidatus Caccosoma</taxon>
    </lineage>
</organism>
<dbReference type="GO" id="GO:0080120">
    <property type="term" value="P:CAAX-box protein maturation"/>
    <property type="evidence" value="ECO:0007669"/>
    <property type="project" value="UniProtKB-ARBA"/>
</dbReference>
<keyword evidence="3" id="KW-0482">Metalloprotease</keyword>
<dbReference type="Pfam" id="PF02517">
    <property type="entry name" value="Rce1-like"/>
    <property type="match status" value="1"/>
</dbReference>
<evidence type="ECO:0000313" key="3">
    <source>
        <dbReference type="EMBL" id="HIT17536.1"/>
    </source>
</evidence>
<dbReference type="PANTHER" id="PTHR36435:SF1">
    <property type="entry name" value="CAAX AMINO TERMINAL PROTEASE FAMILY PROTEIN"/>
    <property type="match status" value="1"/>
</dbReference>
<keyword evidence="3" id="KW-0645">Protease</keyword>
<feature type="transmembrane region" description="Helical" evidence="1">
    <location>
        <begin position="74"/>
        <end position="94"/>
    </location>
</feature>
<dbReference type="InterPro" id="IPR003675">
    <property type="entry name" value="Rce1/LyrA-like_dom"/>
</dbReference>
<dbReference type="InterPro" id="IPR052710">
    <property type="entry name" value="CAAX_protease"/>
</dbReference>
<proteinExistence type="predicted"/>
<feature type="transmembrane region" description="Helical" evidence="1">
    <location>
        <begin position="114"/>
        <end position="137"/>
    </location>
</feature>
<dbReference type="GO" id="GO:0004175">
    <property type="term" value="F:endopeptidase activity"/>
    <property type="evidence" value="ECO:0007669"/>
    <property type="project" value="UniProtKB-ARBA"/>
</dbReference>
<evidence type="ECO:0000256" key="1">
    <source>
        <dbReference type="SAM" id="Phobius"/>
    </source>
</evidence>
<keyword evidence="1" id="KW-1133">Transmembrane helix</keyword>
<name>A0A9D1G8A7_9FIRM</name>